<sequence>MSLVGIACDESGYEGEKLVGGVTDVFAHASVALDEAAAAECVAELRRRIRSPATEYKANHVLRSKNRQVLLWLLGTSGPLLGNAQVQLVDKAYFLVSRLTELLVGRPPYSLYAAGRSTGGSAWDGFLRAANNLMWARETPDAVELFFKALEQVPFDDEVVAALKKARPSAEAFRAGLVADPSAIPPLDPLLPAIARAVEYWGDGKYPVAIAHDRQTSLSPQRIARLDLGDRLAGLELVHSTSDSRIQVADFLAGVARKVASDQLAGHDDAELTALIRPYLDPLSVWGDDRSWARLRPDRGSTLGNCP</sequence>
<dbReference type="Proteomes" id="UP000295818">
    <property type="component" value="Unassembled WGS sequence"/>
</dbReference>
<evidence type="ECO:0008006" key="3">
    <source>
        <dbReference type="Google" id="ProtNLM"/>
    </source>
</evidence>
<name>A0ABY2BD00_9ACTN</name>
<accession>A0ABY2BD00</accession>
<comment type="caution">
    <text evidence="1">The sequence shown here is derived from an EMBL/GenBank/DDBJ whole genome shotgun (WGS) entry which is preliminary data.</text>
</comment>
<evidence type="ECO:0000313" key="1">
    <source>
        <dbReference type="EMBL" id="TCO16689.1"/>
    </source>
</evidence>
<proteinExistence type="predicted"/>
<evidence type="ECO:0000313" key="2">
    <source>
        <dbReference type="Proteomes" id="UP000295818"/>
    </source>
</evidence>
<protein>
    <recommendedName>
        <fullName evidence="3">DUF3800 domain-containing protein</fullName>
    </recommendedName>
</protein>
<reference evidence="1 2" key="1">
    <citation type="journal article" date="2015" name="Stand. Genomic Sci.">
        <title>Genomic Encyclopedia of Bacterial and Archaeal Type Strains, Phase III: the genomes of soil and plant-associated and newly described type strains.</title>
        <authorList>
            <person name="Whitman W.B."/>
            <person name="Woyke T."/>
            <person name="Klenk H.P."/>
            <person name="Zhou Y."/>
            <person name="Lilburn T.G."/>
            <person name="Beck B.J."/>
            <person name="De Vos P."/>
            <person name="Vandamme P."/>
            <person name="Eisen J.A."/>
            <person name="Garrity G."/>
            <person name="Hugenholtz P."/>
            <person name="Kyrpides N.C."/>
        </authorList>
    </citation>
    <scope>NUCLEOTIDE SEQUENCE [LARGE SCALE GENOMIC DNA]</scope>
    <source>
        <strain evidence="1 2">VKM Ac-2538</strain>
    </source>
</reference>
<dbReference type="RefSeq" id="WP_132192821.1">
    <property type="nucleotide sequence ID" value="NZ_SLWM01000016.1"/>
</dbReference>
<gene>
    <name evidence="1" type="ORF">EV644_11660</name>
</gene>
<dbReference type="EMBL" id="SLWM01000016">
    <property type="protein sequence ID" value="TCO16689.1"/>
    <property type="molecule type" value="Genomic_DNA"/>
</dbReference>
<keyword evidence="2" id="KW-1185">Reference proteome</keyword>
<organism evidence="1 2">
    <name type="scientific">Kribbella orskensis</name>
    <dbReference type="NCBI Taxonomy" id="2512216"/>
    <lineage>
        <taxon>Bacteria</taxon>
        <taxon>Bacillati</taxon>
        <taxon>Actinomycetota</taxon>
        <taxon>Actinomycetes</taxon>
        <taxon>Propionibacteriales</taxon>
        <taxon>Kribbellaceae</taxon>
        <taxon>Kribbella</taxon>
    </lineage>
</organism>